<evidence type="ECO:0000313" key="3">
    <source>
        <dbReference type="Proteomes" id="UP001337655"/>
    </source>
</evidence>
<evidence type="ECO:0000313" key="2">
    <source>
        <dbReference type="EMBL" id="KAK5171740.1"/>
    </source>
</evidence>
<comment type="caution">
    <text evidence="2">The sequence shown here is derived from an EMBL/GenBank/DDBJ whole genome shotgun (WGS) entry which is preliminary data.</text>
</comment>
<dbReference type="EMBL" id="JAVRRT010000005">
    <property type="protein sequence ID" value="KAK5171740.1"/>
    <property type="molecule type" value="Genomic_DNA"/>
</dbReference>
<proteinExistence type="predicted"/>
<feature type="compositionally biased region" description="Basic and acidic residues" evidence="1">
    <location>
        <begin position="69"/>
        <end position="87"/>
    </location>
</feature>
<reference evidence="2 3" key="1">
    <citation type="submission" date="2023-08" db="EMBL/GenBank/DDBJ databases">
        <title>Black Yeasts Isolated from many extreme environments.</title>
        <authorList>
            <person name="Coleine C."/>
            <person name="Stajich J.E."/>
            <person name="Selbmann L."/>
        </authorList>
    </citation>
    <scope>NUCLEOTIDE SEQUENCE [LARGE SCALE GENOMIC DNA]</scope>
    <source>
        <strain evidence="2 3">CCFEE 5935</strain>
    </source>
</reference>
<feature type="compositionally biased region" description="Low complexity" evidence="1">
    <location>
        <begin position="88"/>
        <end position="98"/>
    </location>
</feature>
<protein>
    <submittedName>
        <fullName evidence="2">Uncharacterized protein</fullName>
    </submittedName>
</protein>
<keyword evidence="3" id="KW-1185">Reference proteome</keyword>
<organism evidence="2 3">
    <name type="scientific">Saxophila tyrrhenica</name>
    <dbReference type="NCBI Taxonomy" id="1690608"/>
    <lineage>
        <taxon>Eukaryota</taxon>
        <taxon>Fungi</taxon>
        <taxon>Dikarya</taxon>
        <taxon>Ascomycota</taxon>
        <taxon>Pezizomycotina</taxon>
        <taxon>Dothideomycetes</taxon>
        <taxon>Dothideomycetidae</taxon>
        <taxon>Mycosphaerellales</taxon>
        <taxon>Extremaceae</taxon>
        <taxon>Saxophila</taxon>
    </lineage>
</organism>
<name>A0AAV9PDS8_9PEZI</name>
<accession>A0AAV9PDS8</accession>
<feature type="compositionally biased region" description="Low complexity" evidence="1">
    <location>
        <begin position="13"/>
        <end position="23"/>
    </location>
</feature>
<dbReference type="Proteomes" id="UP001337655">
    <property type="component" value="Unassembled WGS sequence"/>
</dbReference>
<dbReference type="AlphaFoldDB" id="A0AAV9PDS8"/>
<evidence type="ECO:0000256" key="1">
    <source>
        <dbReference type="SAM" id="MobiDB-lite"/>
    </source>
</evidence>
<feature type="region of interest" description="Disordered" evidence="1">
    <location>
        <begin position="69"/>
        <end position="105"/>
    </location>
</feature>
<sequence length="128" mass="13071">MTLTEGTDLARWTSSTSGATSGTVVIDCPLTNTPVTCNQNAHDGGQVRQTQATVAASDISYQAVDVTATRKDKKDKKTTEKNAKQTVKETTTVTPTPTSEGGAAEMTGRSWVGAVGAVGAGVVALAAL</sequence>
<gene>
    <name evidence="2" type="ORF">LTR77_003376</name>
</gene>
<feature type="region of interest" description="Disordered" evidence="1">
    <location>
        <begin position="1"/>
        <end position="23"/>
    </location>
</feature>
<dbReference type="RefSeq" id="XP_064660584.1">
    <property type="nucleotide sequence ID" value="XM_064800633.1"/>
</dbReference>
<dbReference type="GeneID" id="89924723"/>